<sequence length="241" mass="25091">MKSLKSVIRQGLWATAVVLTSASSWAATVSSSAFIDITSLTVTPQSGSASLSFNPDYSYSLVETDINGSNDFLDGSDPVSLFSDNGSFTEASAYADQEMVVSQTSVGDPSGWADALSIHELEYTASGSGKVLVQVDYDLDLGIIDPAGSIVSAFAFAELLDEDSGNSDSIDIFSTGLPGDPSTAVGSLSILLDVQDGQVGFLQLTALSDSFAERATVPLPATFWLLAPGLGLVLRLGRRAN</sequence>
<proteinExistence type="predicted"/>
<evidence type="ECO:0000256" key="1">
    <source>
        <dbReference type="SAM" id="SignalP"/>
    </source>
</evidence>
<gene>
    <name evidence="2" type="ORF">MIT9_P0204</name>
</gene>
<feature type="chain" id="PRO_5044009443" description="PEP-CTERM protein-sorting domain-containing protein" evidence="1">
    <location>
        <begin position="27"/>
        <end position="241"/>
    </location>
</feature>
<dbReference type="RefSeq" id="WP_317705595.1">
    <property type="nucleotide sequence ID" value="NZ_AP024714.1"/>
</dbReference>
<evidence type="ECO:0000313" key="2">
    <source>
        <dbReference type="EMBL" id="BCX80630.1"/>
    </source>
</evidence>
<name>A0AAU9CCG2_9GAMM</name>
<keyword evidence="1" id="KW-0732">Signal</keyword>
<feature type="signal peptide" evidence="1">
    <location>
        <begin position="1"/>
        <end position="26"/>
    </location>
</feature>
<keyword evidence="3" id="KW-1185">Reference proteome</keyword>
<dbReference type="KEGG" id="mcau:MIT9_P0204"/>
<evidence type="ECO:0008006" key="4">
    <source>
        <dbReference type="Google" id="ProtNLM"/>
    </source>
</evidence>
<dbReference type="AlphaFoldDB" id="A0AAU9CCG2"/>
<organism evidence="2 3">
    <name type="scientific">Methylomarinovum caldicuralii</name>
    <dbReference type="NCBI Taxonomy" id="438856"/>
    <lineage>
        <taxon>Bacteria</taxon>
        <taxon>Pseudomonadati</taxon>
        <taxon>Pseudomonadota</taxon>
        <taxon>Gammaproteobacteria</taxon>
        <taxon>Methylococcales</taxon>
        <taxon>Methylothermaceae</taxon>
        <taxon>Methylomarinovum</taxon>
    </lineage>
</organism>
<protein>
    <recommendedName>
        <fullName evidence="4">PEP-CTERM protein-sorting domain-containing protein</fullName>
    </recommendedName>
</protein>
<dbReference type="Proteomes" id="UP001321825">
    <property type="component" value="Chromosome"/>
</dbReference>
<evidence type="ECO:0000313" key="3">
    <source>
        <dbReference type="Proteomes" id="UP001321825"/>
    </source>
</evidence>
<reference evidence="3" key="1">
    <citation type="journal article" date="2024" name="Int. J. Syst. Evol. Microbiol.">
        <title>Methylomarinovum tepidoasis sp. nov., a moderately thermophilic methanotroph of the family Methylothermaceae isolated from a deep-sea hydrothermal field.</title>
        <authorList>
            <person name="Hirayama H."/>
            <person name="Takaki Y."/>
            <person name="Abe M."/>
            <person name="Miyazaki M."/>
            <person name="Uematsu K."/>
            <person name="Matsui Y."/>
            <person name="Takai K."/>
        </authorList>
    </citation>
    <scope>NUCLEOTIDE SEQUENCE [LARGE SCALE GENOMIC DNA]</scope>
    <source>
        <strain evidence="3">IT-9</strain>
    </source>
</reference>
<accession>A0AAU9CCG2</accession>
<dbReference type="EMBL" id="AP024714">
    <property type="protein sequence ID" value="BCX80630.1"/>
    <property type="molecule type" value="Genomic_DNA"/>
</dbReference>